<evidence type="ECO:0000256" key="3">
    <source>
        <dbReference type="ARBA" id="ARBA00022692"/>
    </source>
</evidence>
<dbReference type="GO" id="GO:0004674">
    <property type="term" value="F:protein serine/threonine kinase activity"/>
    <property type="evidence" value="ECO:0007669"/>
    <property type="project" value="UniProtKB-KW"/>
</dbReference>
<evidence type="ECO:0000256" key="6">
    <source>
        <dbReference type="ARBA" id="ARBA00023136"/>
    </source>
</evidence>
<feature type="domain" description="Protein kinase" evidence="8">
    <location>
        <begin position="1"/>
        <end position="116"/>
    </location>
</feature>
<evidence type="ECO:0000256" key="5">
    <source>
        <dbReference type="ARBA" id="ARBA00022989"/>
    </source>
</evidence>
<sequence>MPNGSLEKFICSKRTLKTDNHLGWGIMHEIAIGIARGLEYLHSRFWTRKTIHQKREYIINAKTRGTIGYTAPEVFSRNFSGVSYKSDVHSHGMLVLEMVGGREKEEVGTNDPSSEK</sequence>
<dbReference type="EMBL" id="KK914491">
    <property type="protein sequence ID" value="KDP35179.1"/>
    <property type="molecule type" value="Genomic_DNA"/>
</dbReference>
<dbReference type="PANTHER" id="PTHR27009">
    <property type="entry name" value="RUST RESISTANCE KINASE LR10-RELATED"/>
    <property type="match status" value="1"/>
</dbReference>
<evidence type="ECO:0000313" key="10">
    <source>
        <dbReference type="Proteomes" id="UP000027138"/>
    </source>
</evidence>
<dbReference type="InterPro" id="IPR000719">
    <property type="entry name" value="Prot_kinase_dom"/>
</dbReference>
<keyword evidence="2" id="KW-0418">Kinase</keyword>
<dbReference type="InterPro" id="IPR011009">
    <property type="entry name" value="Kinase-like_dom_sf"/>
</dbReference>
<keyword evidence="4" id="KW-0732">Signal</keyword>
<protein>
    <recommendedName>
        <fullName evidence="8">Protein kinase domain-containing protein</fullName>
    </recommendedName>
</protein>
<evidence type="ECO:0000256" key="2">
    <source>
        <dbReference type="ARBA" id="ARBA00022527"/>
    </source>
</evidence>
<keyword evidence="7" id="KW-0325">Glycoprotein</keyword>
<dbReference type="SUPFAM" id="SSF56112">
    <property type="entry name" value="Protein kinase-like (PK-like)"/>
    <property type="match status" value="1"/>
</dbReference>
<organism evidence="9 10">
    <name type="scientific">Jatropha curcas</name>
    <name type="common">Barbados nut</name>
    <dbReference type="NCBI Taxonomy" id="180498"/>
    <lineage>
        <taxon>Eukaryota</taxon>
        <taxon>Viridiplantae</taxon>
        <taxon>Streptophyta</taxon>
        <taxon>Embryophyta</taxon>
        <taxon>Tracheophyta</taxon>
        <taxon>Spermatophyta</taxon>
        <taxon>Magnoliopsida</taxon>
        <taxon>eudicotyledons</taxon>
        <taxon>Gunneridae</taxon>
        <taxon>Pentapetalae</taxon>
        <taxon>rosids</taxon>
        <taxon>fabids</taxon>
        <taxon>Malpighiales</taxon>
        <taxon>Euphorbiaceae</taxon>
        <taxon>Crotonoideae</taxon>
        <taxon>Jatropheae</taxon>
        <taxon>Jatropha</taxon>
    </lineage>
</organism>
<dbReference type="STRING" id="180498.A0A067KTM4"/>
<dbReference type="AlphaFoldDB" id="A0A067KTM4"/>
<keyword evidence="6" id="KW-0472">Membrane</keyword>
<evidence type="ECO:0000256" key="1">
    <source>
        <dbReference type="ARBA" id="ARBA00004479"/>
    </source>
</evidence>
<dbReference type="Gene3D" id="1.10.510.10">
    <property type="entry name" value="Transferase(Phosphotransferase) domain 1"/>
    <property type="match status" value="2"/>
</dbReference>
<keyword evidence="10" id="KW-1185">Reference proteome</keyword>
<proteinExistence type="predicted"/>
<dbReference type="PROSITE" id="PS50011">
    <property type="entry name" value="PROTEIN_KINASE_DOM"/>
    <property type="match status" value="1"/>
</dbReference>
<dbReference type="InterPro" id="IPR045874">
    <property type="entry name" value="LRK10/LRL21-25-like"/>
</dbReference>
<evidence type="ECO:0000256" key="7">
    <source>
        <dbReference type="ARBA" id="ARBA00023180"/>
    </source>
</evidence>
<dbReference type="GO" id="GO:0005524">
    <property type="term" value="F:ATP binding"/>
    <property type="evidence" value="ECO:0007669"/>
    <property type="project" value="InterPro"/>
</dbReference>
<keyword evidence="2" id="KW-0808">Transferase</keyword>
<accession>A0A067KTM4</accession>
<name>A0A067KTM4_JATCU</name>
<reference evidence="9 10" key="1">
    <citation type="journal article" date="2014" name="PLoS ONE">
        <title>Global Analysis of Gene Expression Profiles in Physic Nut (Jatropha curcas L.) Seedlings Exposed to Salt Stress.</title>
        <authorList>
            <person name="Zhang L."/>
            <person name="Zhang C."/>
            <person name="Wu P."/>
            <person name="Chen Y."/>
            <person name="Li M."/>
            <person name="Jiang H."/>
            <person name="Wu G."/>
        </authorList>
    </citation>
    <scope>NUCLEOTIDE SEQUENCE [LARGE SCALE GENOMIC DNA]</scope>
    <source>
        <strain evidence="10">cv. GZQX0401</strain>
        <tissue evidence="9">Young leaves</tissue>
    </source>
</reference>
<dbReference type="OrthoDB" id="547665at2759"/>
<dbReference type="Proteomes" id="UP000027138">
    <property type="component" value="Unassembled WGS sequence"/>
</dbReference>
<gene>
    <name evidence="9" type="ORF">JCGZ_10713</name>
</gene>
<dbReference type="GO" id="GO:0016020">
    <property type="term" value="C:membrane"/>
    <property type="evidence" value="ECO:0007669"/>
    <property type="project" value="UniProtKB-SubCell"/>
</dbReference>
<keyword evidence="2" id="KW-0723">Serine/threonine-protein kinase</keyword>
<evidence type="ECO:0000259" key="8">
    <source>
        <dbReference type="PROSITE" id="PS50011"/>
    </source>
</evidence>
<comment type="subcellular location">
    <subcellularLocation>
        <location evidence="1">Membrane</location>
        <topology evidence="1">Single-pass type I membrane protein</topology>
    </subcellularLocation>
</comment>
<evidence type="ECO:0000313" key="9">
    <source>
        <dbReference type="EMBL" id="KDP35179.1"/>
    </source>
</evidence>
<keyword evidence="5" id="KW-1133">Transmembrane helix</keyword>
<evidence type="ECO:0000256" key="4">
    <source>
        <dbReference type="ARBA" id="ARBA00022729"/>
    </source>
</evidence>
<keyword evidence="3" id="KW-0812">Transmembrane</keyword>